<keyword evidence="1" id="KW-1133">Transmembrane helix</keyword>
<dbReference type="EMBL" id="JBDFQZ010000012">
    <property type="protein sequence ID" value="KAK9672595.1"/>
    <property type="molecule type" value="Genomic_DNA"/>
</dbReference>
<reference evidence="3" key="1">
    <citation type="submission" date="2024-03" db="EMBL/GenBank/DDBJ databases">
        <title>WGS assembly of Saponaria officinalis var. Norfolk2.</title>
        <authorList>
            <person name="Jenkins J."/>
            <person name="Shu S."/>
            <person name="Grimwood J."/>
            <person name="Barry K."/>
            <person name="Goodstein D."/>
            <person name="Schmutz J."/>
            <person name="Leebens-Mack J."/>
            <person name="Osbourn A."/>
        </authorList>
    </citation>
    <scope>NUCLEOTIDE SEQUENCE [LARGE SCALE GENOMIC DNA]</scope>
    <source>
        <strain evidence="3">JIC</strain>
    </source>
</reference>
<comment type="caution">
    <text evidence="3">The sequence shown here is derived from an EMBL/GenBank/DDBJ whole genome shotgun (WGS) entry which is preliminary data.</text>
</comment>
<evidence type="ECO:0000259" key="2">
    <source>
        <dbReference type="Pfam" id="PF03168"/>
    </source>
</evidence>
<name>A0AAW1H956_SAPOF</name>
<keyword evidence="1" id="KW-0812">Transmembrane</keyword>
<protein>
    <recommendedName>
        <fullName evidence="2">Late embryogenesis abundant protein LEA-2 subgroup domain-containing protein</fullName>
    </recommendedName>
</protein>
<gene>
    <name evidence="3" type="ORF">RND81_12G110900</name>
</gene>
<evidence type="ECO:0000313" key="3">
    <source>
        <dbReference type="EMBL" id="KAK9672595.1"/>
    </source>
</evidence>
<keyword evidence="1" id="KW-0472">Membrane</keyword>
<keyword evidence="4" id="KW-1185">Reference proteome</keyword>
<dbReference type="PANTHER" id="PTHR31852">
    <property type="entry name" value="LATE EMBRYOGENESIS ABUNDANT (LEA) HYDROXYPROLINE-RICH GLYCOPROTEIN FAMILY"/>
    <property type="match status" value="1"/>
</dbReference>
<sequence>MAVKDQAQSIAPENPTRITKPTRRCCSLLCLLGTLLTITTLIIILIFTVFKVKNPIMTLNKIQLRTGKASGLDFVPGSNITMTVDATVKNPNMGAFNFSNTTSSIFYDGVMVGRAHGPPGRAPARRSIRMNITAEIIAASLVKAPNLISDLGSGVFTMDSYTRAPGIVKLIVVKKSVVVEMNCTVTFNITSQEIQHQQCKSHVHF</sequence>
<dbReference type="AlphaFoldDB" id="A0AAW1H956"/>
<dbReference type="Gene3D" id="2.60.40.1820">
    <property type="match status" value="1"/>
</dbReference>
<dbReference type="Pfam" id="PF03168">
    <property type="entry name" value="LEA_2"/>
    <property type="match status" value="1"/>
</dbReference>
<accession>A0AAW1H956</accession>
<feature type="domain" description="Late embryogenesis abundant protein LEA-2 subgroup" evidence="2">
    <location>
        <begin position="86"/>
        <end position="184"/>
    </location>
</feature>
<proteinExistence type="predicted"/>
<feature type="transmembrane region" description="Helical" evidence="1">
    <location>
        <begin position="26"/>
        <end position="50"/>
    </location>
</feature>
<dbReference type="InterPro" id="IPR004864">
    <property type="entry name" value="LEA_2"/>
</dbReference>
<evidence type="ECO:0000256" key="1">
    <source>
        <dbReference type="SAM" id="Phobius"/>
    </source>
</evidence>
<dbReference type="InterPro" id="IPR055301">
    <property type="entry name" value="Lea14-like_2"/>
</dbReference>
<dbReference type="Proteomes" id="UP001443914">
    <property type="component" value="Unassembled WGS sequence"/>
</dbReference>
<organism evidence="3 4">
    <name type="scientific">Saponaria officinalis</name>
    <name type="common">Common soapwort</name>
    <name type="synonym">Lychnis saponaria</name>
    <dbReference type="NCBI Taxonomy" id="3572"/>
    <lineage>
        <taxon>Eukaryota</taxon>
        <taxon>Viridiplantae</taxon>
        <taxon>Streptophyta</taxon>
        <taxon>Embryophyta</taxon>
        <taxon>Tracheophyta</taxon>
        <taxon>Spermatophyta</taxon>
        <taxon>Magnoliopsida</taxon>
        <taxon>eudicotyledons</taxon>
        <taxon>Gunneridae</taxon>
        <taxon>Pentapetalae</taxon>
        <taxon>Caryophyllales</taxon>
        <taxon>Caryophyllaceae</taxon>
        <taxon>Caryophylleae</taxon>
        <taxon>Saponaria</taxon>
    </lineage>
</organism>
<evidence type="ECO:0000313" key="4">
    <source>
        <dbReference type="Proteomes" id="UP001443914"/>
    </source>
</evidence>